<dbReference type="Proteomes" id="UP000244064">
    <property type="component" value="Unassembled WGS sequence"/>
</dbReference>
<dbReference type="AlphaFoldDB" id="A0A2T5P8Q2"/>
<comment type="caution">
    <text evidence="1">The sequence shown here is derived from an EMBL/GenBank/DDBJ whole genome shotgun (WGS) entry which is preliminary data.</text>
</comment>
<accession>A0A2T5P8Q2</accession>
<keyword evidence="2" id="KW-1185">Reference proteome</keyword>
<evidence type="ECO:0000313" key="2">
    <source>
        <dbReference type="Proteomes" id="UP000244064"/>
    </source>
</evidence>
<evidence type="ECO:0000313" key="1">
    <source>
        <dbReference type="EMBL" id="PTU74065.1"/>
    </source>
</evidence>
<protein>
    <submittedName>
        <fullName evidence="1">DUF2855 domain-containing protein</fullName>
    </submittedName>
</protein>
<dbReference type="OrthoDB" id="8953110at2"/>
<sequence>MSNIVTQTHLLTRKKALEQSRIESVEFDLTPAPGEVILKPDHFALTTNNITYAAFGDSMRYWDFYPTGEADWGHMPVWGFANVVASAVEGIEVGARYYGYYPIASYARIKAGVTPRGFRALDEHRAELPTPYNQYPLCSADPYYSPEHEDLQALLKPLYLTSAMLADFLVDNQFFGARRLVISSASSKTAYCTLFCLEDHAIERIGLTSRGNMAFVEQLGCYSSALAYQDLEQLDASVPTLYVDFSSDLTLRDRVHAHFGNQLVYSCVAGSAQNTEEAEYKAASGPEPKMFFAPIQMRKRNVDWGSGGVSRYVGEGMVKFYKRVEASGNQLVEVVHSEGFEPAARIIADLVHGRLSPQQGQIVRLR</sequence>
<gene>
    <name evidence="1" type="ORF">DBO85_11950</name>
</gene>
<organism evidence="1 2">
    <name type="scientific">Pseudomonas mangrovi</name>
    <dbReference type="NCBI Taxonomy" id="2161748"/>
    <lineage>
        <taxon>Bacteria</taxon>
        <taxon>Pseudomonadati</taxon>
        <taxon>Pseudomonadota</taxon>
        <taxon>Gammaproteobacteria</taxon>
        <taxon>Pseudomonadales</taxon>
        <taxon>Pseudomonadaceae</taxon>
        <taxon>Pseudomonas</taxon>
    </lineage>
</organism>
<dbReference type="Pfam" id="PF11017">
    <property type="entry name" value="DUF2855"/>
    <property type="match status" value="1"/>
</dbReference>
<proteinExistence type="predicted"/>
<dbReference type="EMBL" id="QASN01000019">
    <property type="protein sequence ID" value="PTU74065.1"/>
    <property type="molecule type" value="Genomic_DNA"/>
</dbReference>
<dbReference type="RefSeq" id="WP_108107499.1">
    <property type="nucleotide sequence ID" value="NZ_QASN01000019.1"/>
</dbReference>
<reference evidence="1 2" key="1">
    <citation type="submission" date="2018-04" db="EMBL/GenBank/DDBJ databases">
        <title>Pseudomonas sp. nov., isolated from mangrove soil.</title>
        <authorList>
            <person name="Chen C."/>
        </authorList>
    </citation>
    <scope>NUCLEOTIDE SEQUENCE [LARGE SCALE GENOMIC DNA]</scope>
    <source>
        <strain evidence="1 2">TC-11</strain>
    </source>
</reference>
<name>A0A2T5P8Q2_9PSED</name>
<dbReference type="InterPro" id="IPR021276">
    <property type="entry name" value="DUF2855"/>
</dbReference>